<accession>A0A2S5ITY7</accession>
<dbReference type="InterPro" id="IPR011008">
    <property type="entry name" value="Dimeric_a/b-barrel"/>
</dbReference>
<dbReference type="EMBL" id="PRKW01000007">
    <property type="protein sequence ID" value="PPB48011.1"/>
    <property type="molecule type" value="Genomic_DNA"/>
</dbReference>
<dbReference type="Pfam" id="PF07978">
    <property type="entry name" value="NIPSNAP"/>
    <property type="match status" value="1"/>
</dbReference>
<proteinExistence type="predicted"/>
<dbReference type="Gene3D" id="3.30.70.100">
    <property type="match status" value="1"/>
</dbReference>
<dbReference type="InterPro" id="IPR012577">
    <property type="entry name" value="NIPSNAP"/>
</dbReference>
<gene>
    <name evidence="2" type="ORF">C4K88_16285</name>
</gene>
<protein>
    <submittedName>
        <fullName evidence="2">NIPSNAP family protein</fullName>
    </submittedName>
</protein>
<evidence type="ECO:0000259" key="1">
    <source>
        <dbReference type="Pfam" id="PF07978"/>
    </source>
</evidence>
<dbReference type="AlphaFoldDB" id="A0A2S5ITY7"/>
<feature type="domain" description="NIPSNAP" evidence="1">
    <location>
        <begin position="3"/>
        <end position="98"/>
    </location>
</feature>
<dbReference type="SUPFAM" id="SSF54909">
    <property type="entry name" value="Dimeric alpha+beta barrel"/>
    <property type="match status" value="1"/>
</dbReference>
<dbReference type="OrthoDB" id="9809695at2"/>
<evidence type="ECO:0000313" key="3">
    <source>
        <dbReference type="Proteomes" id="UP000239297"/>
    </source>
</evidence>
<name>A0A2S5ITY7_9MICC</name>
<comment type="caution">
    <text evidence="2">The sequence shown here is derived from an EMBL/GenBank/DDBJ whole genome shotgun (WGS) entry which is preliminary data.</text>
</comment>
<evidence type="ECO:0000313" key="2">
    <source>
        <dbReference type="EMBL" id="PPB48011.1"/>
    </source>
</evidence>
<dbReference type="RefSeq" id="WP_104122705.1">
    <property type="nucleotide sequence ID" value="NZ_PRKW01000007.1"/>
</dbReference>
<sequence length="112" mass="12428">MTYELRTYTANPGKMDALVERFRSSTIGLFTEHNMRSLGYWTPVGSDDVLVYLLEHDGDPKANWTAFGADPRWSEAKAASEADGVLTARIDSVLLEATDLYPVAQARWVSGD</sequence>
<dbReference type="Proteomes" id="UP000239297">
    <property type="component" value="Unassembled WGS sequence"/>
</dbReference>
<reference evidence="2 3" key="1">
    <citation type="journal article" date="2014" name="Int. J. Syst. Evol. Microbiol.">
        <title>Arthrobacter pityocampae sp. nov., isolated from Thaumetopoea pityocampa (Lep., Thaumetopoeidae).</title>
        <authorList>
            <person name="Ince I.A."/>
            <person name="Demirbag Z."/>
            <person name="Kati H."/>
        </authorList>
    </citation>
    <scope>NUCLEOTIDE SEQUENCE [LARGE SCALE GENOMIC DNA]</scope>
    <source>
        <strain evidence="2 3">Tp2</strain>
    </source>
</reference>
<keyword evidence="3" id="KW-1185">Reference proteome</keyword>
<organism evidence="2 3">
    <name type="scientific">Arthrobacter pityocampae</name>
    <dbReference type="NCBI Taxonomy" id="547334"/>
    <lineage>
        <taxon>Bacteria</taxon>
        <taxon>Bacillati</taxon>
        <taxon>Actinomycetota</taxon>
        <taxon>Actinomycetes</taxon>
        <taxon>Micrococcales</taxon>
        <taxon>Micrococcaceae</taxon>
        <taxon>Arthrobacter</taxon>
    </lineage>
</organism>